<name>A0A7Z7CXT3_9MICO</name>
<protein>
    <submittedName>
        <fullName evidence="1">Uncharacterized protein</fullName>
    </submittedName>
</protein>
<sequence>MMITILLVAVAAVGLVGTVRALATDGYRAVPTDPSRLP</sequence>
<accession>A0A7Z7CXT3</accession>
<dbReference type="AlphaFoldDB" id="A0A7Z7CXT3"/>
<evidence type="ECO:0000313" key="1">
    <source>
        <dbReference type="EMBL" id="SFI49861.1"/>
    </source>
</evidence>
<dbReference type="Proteomes" id="UP000198702">
    <property type="component" value="Unassembled WGS sequence"/>
</dbReference>
<reference evidence="1 2" key="1">
    <citation type="submission" date="2016-10" db="EMBL/GenBank/DDBJ databases">
        <authorList>
            <person name="Varghese N."/>
            <person name="Submissions S."/>
        </authorList>
    </citation>
    <scope>NUCLEOTIDE SEQUENCE [LARGE SCALE GENOMIC DNA]</scope>
    <source>
        <strain evidence="1 2">UNC380MFSha3.1</strain>
    </source>
</reference>
<comment type="caution">
    <text evidence="1">The sequence shown here is derived from an EMBL/GenBank/DDBJ whole genome shotgun (WGS) entry which is preliminary data.</text>
</comment>
<organism evidence="1 2">
    <name type="scientific">Microbacterium saccharophilum</name>
    <dbReference type="NCBI Taxonomy" id="1213358"/>
    <lineage>
        <taxon>Bacteria</taxon>
        <taxon>Bacillati</taxon>
        <taxon>Actinomycetota</taxon>
        <taxon>Actinomycetes</taxon>
        <taxon>Micrococcales</taxon>
        <taxon>Microbacteriaceae</taxon>
        <taxon>Microbacterium</taxon>
    </lineage>
</organism>
<proteinExistence type="predicted"/>
<dbReference type="EMBL" id="FOQZ01000002">
    <property type="protein sequence ID" value="SFI49861.1"/>
    <property type="molecule type" value="Genomic_DNA"/>
</dbReference>
<gene>
    <name evidence="1" type="ORF">SAMN04487751_1932</name>
</gene>
<evidence type="ECO:0000313" key="2">
    <source>
        <dbReference type="Proteomes" id="UP000198702"/>
    </source>
</evidence>